<proteinExistence type="predicted"/>
<evidence type="ECO:0000256" key="1">
    <source>
        <dbReference type="SAM" id="MobiDB-lite"/>
    </source>
</evidence>
<dbReference type="AlphaFoldDB" id="A0A8I1Y795"/>
<name>A0A8I1Y795_BRAEL</name>
<sequence>MARPTLYTIRSPLESRLQLSRRRANSCGKRLENDPGIKANGAHLEETKSK</sequence>
<accession>A0A8I1Y795</accession>
<organism evidence="2 3">
    <name type="scientific">Bradyrhizobium elkanii</name>
    <dbReference type="NCBI Taxonomy" id="29448"/>
    <lineage>
        <taxon>Bacteria</taxon>
        <taxon>Pseudomonadati</taxon>
        <taxon>Pseudomonadota</taxon>
        <taxon>Alphaproteobacteria</taxon>
        <taxon>Hyphomicrobiales</taxon>
        <taxon>Nitrobacteraceae</taxon>
        <taxon>Bradyrhizobium</taxon>
    </lineage>
</organism>
<dbReference type="Proteomes" id="UP000673383">
    <property type="component" value="Unassembled WGS sequence"/>
</dbReference>
<comment type="caution">
    <text evidence="2">The sequence shown here is derived from an EMBL/GenBank/DDBJ whole genome shotgun (WGS) entry which is preliminary data.</text>
</comment>
<evidence type="ECO:0000313" key="2">
    <source>
        <dbReference type="EMBL" id="MBP1293565.1"/>
    </source>
</evidence>
<protein>
    <submittedName>
        <fullName evidence="2">Uncharacterized protein</fullName>
    </submittedName>
</protein>
<reference evidence="2" key="1">
    <citation type="submission" date="2021-02" db="EMBL/GenBank/DDBJ databases">
        <title>Genomic Encyclopedia of Type Strains, Phase IV (KMG-V): Genome sequencing to study the core and pangenomes of soil and plant-associated prokaryotes.</title>
        <authorList>
            <person name="Whitman W."/>
        </authorList>
    </citation>
    <scope>NUCLEOTIDE SEQUENCE</scope>
    <source>
        <strain evidence="2">USDA 406</strain>
    </source>
</reference>
<gene>
    <name evidence="2" type="ORF">JOH49_003318</name>
</gene>
<feature type="region of interest" description="Disordered" evidence="1">
    <location>
        <begin position="20"/>
        <end position="50"/>
    </location>
</feature>
<evidence type="ECO:0000313" key="3">
    <source>
        <dbReference type="Proteomes" id="UP000673383"/>
    </source>
</evidence>
<dbReference type="EMBL" id="JAFICZ010000001">
    <property type="protein sequence ID" value="MBP1293565.1"/>
    <property type="molecule type" value="Genomic_DNA"/>
</dbReference>